<gene>
    <name evidence="4" type="ORF">M408DRAFT_31222</name>
</gene>
<protein>
    <recommendedName>
        <fullName evidence="3">Protein kinase domain-containing protein</fullName>
    </recommendedName>
</protein>
<keyword evidence="2" id="KW-0472">Membrane</keyword>
<dbReference type="InterPro" id="IPR000719">
    <property type="entry name" value="Prot_kinase_dom"/>
</dbReference>
<feature type="transmembrane region" description="Helical" evidence="2">
    <location>
        <begin position="422"/>
        <end position="439"/>
    </location>
</feature>
<dbReference type="AlphaFoldDB" id="A0A0C2VYN5"/>
<dbReference type="Gene3D" id="1.10.510.10">
    <property type="entry name" value="Transferase(Phosphotransferase) domain 1"/>
    <property type="match status" value="1"/>
</dbReference>
<feature type="region of interest" description="Disordered" evidence="1">
    <location>
        <begin position="175"/>
        <end position="195"/>
    </location>
</feature>
<evidence type="ECO:0000259" key="3">
    <source>
        <dbReference type="PROSITE" id="PS50011"/>
    </source>
</evidence>
<dbReference type="GO" id="GO:0005524">
    <property type="term" value="F:ATP binding"/>
    <property type="evidence" value="ECO:0007669"/>
    <property type="project" value="InterPro"/>
</dbReference>
<dbReference type="InterPro" id="IPR011009">
    <property type="entry name" value="Kinase-like_dom_sf"/>
</dbReference>
<dbReference type="HOGENOM" id="CLU_618429_0_0_1"/>
<reference evidence="5" key="2">
    <citation type="submission" date="2015-01" db="EMBL/GenBank/DDBJ databases">
        <title>Evolutionary Origins and Diversification of the Mycorrhizal Mutualists.</title>
        <authorList>
            <consortium name="DOE Joint Genome Institute"/>
            <consortium name="Mycorrhizal Genomics Consortium"/>
            <person name="Kohler A."/>
            <person name="Kuo A."/>
            <person name="Nagy L.G."/>
            <person name="Floudas D."/>
            <person name="Copeland A."/>
            <person name="Barry K.W."/>
            <person name="Cichocki N."/>
            <person name="Veneault-Fourrey C."/>
            <person name="LaButti K."/>
            <person name="Lindquist E.A."/>
            <person name="Lipzen A."/>
            <person name="Lundell T."/>
            <person name="Morin E."/>
            <person name="Murat C."/>
            <person name="Riley R."/>
            <person name="Ohm R."/>
            <person name="Sun H."/>
            <person name="Tunlid A."/>
            <person name="Henrissat B."/>
            <person name="Grigoriev I.V."/>
            <person name="Hibbett D.S."/>
            <person name="Martin F."/>
        </authorList>
    </citation>
    <scope>NUCLEOTIDE SEQUENCE [LARGE SCALE GENOMIC DNA]</scope>
    <source>
        <strain evidence="5">MAFF 305830</strain>
    </source>
</reference>
<name>A0A0C2VYN5_SERVB</name>
<dbReference type="PROSITE" id="PS50011">
    <property type="entry name" value="PROTEIN_KINASE_DOM"/>
    <property type="match status" value="1"/>
</dbReference>
<dbReference type="STRING" id="933852.A0A0C2VYN5"/>
<feature type="domain" description="Protein kinase" evidence="3">
    <location>
        <begin position="232"/>
        <end position="443"/>
    </location>
</feature>
<evidence type="ECO:0000256" key="1">
    <source>
        <dbReference type="SAM" id="MobiDB-lite"/>
    </source>
</evidence>
<proteinExistence type="predicted"/>
<dbReference type="SUPFAM" id="SSF56112">
    <property type="entry name" value="Protein kinase-like (PK-like)"/>
    <property type="match status" value="1"/>
</dbReference>
<feature type="compositionally biased region" description="Low complexity" evidence="1">
    <location>
        <begin position="177"/>
        <end position="192"/>
    </location>
</feature>
<evidence type="ECO:0000313" key="5">
    <source>
        <dbReference type="Proteomes" id="UP000054097"/>
    </source>
</evidence>
<organism evidence="4 5">
    <name type="scientific">Serendipita vermifera MAFF 305830</name>
    <dbReference type="NCBI Taxonomy" id="933852"/>
    <lineage>
        <taxon>Eukaryota</taxon>
        <taxon>Fungi</taxon>
        <taxon>Dikarya</taxon>
        <taxon>Basidiomycota</taxon>
        <taxon>Agaricomycotina</taxon>
        <taxon>Agaricomycetes</taxon>
        <taxon>Sebacinales</taxon>
        <taxon>Serendipitaceae</taxon>
        <taxon>Serendipita</taxon>
    </lineage>
</organism>
<dbReference type="EMBL" id="KN824707">
    <property type="protein sequence ID" value="KIM19438.1"/>
    <property type="molecule type" value="Genomic_DNA"/>
</dbReference>
<dbReference type="OrthoDB" id="2523927at2759"/>
<reference evidence="4 5" key="1">
    <citation type="submission" date="2014-04" db="EMBL/GenBank/DDBJ databases">
        <authorList>
            <consortium name="DOE Joint Genome Institute"/>
            <person name="Kuo A."/>
            <person name="Zuccaro A."/>
            <person name="Kohler A."/>
            <person name="Nagy L.G."/>
            <person name="Floudas D."/>
            <person name="Copeland A."/>
            <person name="Barry K.W."/>
            <person name="Cichocki N."/>
            <person name="Veneault-Fourrey C."/>
            <person name="LaButti K."/>
            <person name="Lindquist E.A."/>
            <person name="Lipzen A."/>
            <person name="Lundell T."/>
            <person name="Morin E."/>
            <person name="Murat C."/>
            <person name="Sun H."/>
            <person name="Tunlid A."/>
            <person name="Henrissat B."/>
            <person name="Grigoriev I.V."/>
            <person name="Hibbett D.S."/>
            <person name="Martin F."/>
            <person name="Nordberg H.P."/>
            <person name="Cantor M.N."/>
            <person name="Hua S.X."/>
        </authorList>
    </citation>
    <scope>NUCLEOTIDE SEQUENCE [LARGE SCALE GENOMIC DNA]</scope>
    <source>
        <strain evidence="4 5">MAFF 305830</strain>
    </source>
</reference>
<keyword evidence="2" id="KW-1133">Transmembrane helix</keyword>
<keyword evidence="2" id="KW-0812">Transmembrane</keyword>
<dbReference type="GO" id="GO:0004672">
    <property type="term" value="F:protein kinase activity"/>
    <property type="evidence" value="ECO:0007669"/>
    <property type="project" value="InterPro"/>
</dbReference>
<dbReference type="Proteomes" id="UP000054097">
    <property type="component" value="Unassembled WGS sequence"/>
</dbReference>
<evidence type="ECO:0000256" key="2">
    <source>
        <dbReference type="SAM" id="Phobius"/>
    </source>
</evidence>
<accession>A0A0C2VYN5</accession>
<keyword evidence="5" id="KW-1185">Reference proteome</keyword>
<evidence type="ECO:0000313" key="4">
    <source>
        <dbReference type="EMBL" id="KIM19438.1"/>
    </source>
</evidence>
<sequence>MAALDIPNIEEGSMGKQPSINVQTDRGYIQRQEVPQGIDVNDLLVGEEAKTWYKMYYHGTIIANRASATPGYELFDTRRSRLPDAMTSTISIPAKLAAYCKMHRECPWGLIYGGHHYMILLFHYTDNGITATCSPLLTITDRNSRLIPLIVYMVLTSVTIKDAIHEKLKVTVRAPKPAATEESPTPSSESPSYLSEDAEAENIDMQVGKGGTAMSFRRLDIPFSNRLLTTKLVLEPGFVQGAIGRVFRTTLSDGTRLVVKHAFPATSNELREEARVYTLLGAQRNIPAFYGLFHGNIGDIIILSDNGTQLESFSALKPSSRRQLYELIRSLHRSGVLHGDFVPRNVLSRPRPWWKIWADEEELTIIDFSHTSTGHKCSGESCEELQEVKSSLGLSTFSPPASTSCLTTQKPGQRLLMIRNHGAWPILVVVAAVALSAFWPKTF</sequence>